<name>A0A7J6NH00_PEROL</name>
<dbReference type="Gene3D" id="3.30.70.330">
    <property type="match status" value="2"/>
</dbReference>
<organism evidence="6 7">
    <name type="scientific">Perkinsus olseni</name>
    <name type="common">Perkinsus atlanticus</name>
    <dbReference type="NCBI Taxonomy" id="32597"/>
    <lineage>
        <taxon>Eukaryota</taxon>
        <taxon>Sar</taxon>
        <taxon>Alveolata</taxon>
        <taxon>Perkinsozoa</taxon>
        <taxon>Perkinsea</taxon>
        <taxon>Perkinsida</taxon>
        <taxon>Perkinsidae</taxon>
        <taxon>Perkinsus</taxon>
    </lineage>
</organism>
<dbReference type="GO" id="GO:0003723">
    <property type="term" value="F:RNA binding"/>
    <property type="evidence" value="ECO:0007669"/>
    <property type="project" value="UniProtKB-UniRule"/>
</dbReference>
<keyword evidence="1" id="KW-0677">Repeat</keyword>
<dbReference type="Pfam" id="PF02815">
    <property type="entry name" value="MIR"/>
    <property type="match status" value="1"/>
</dbReference>
<dbReference type="InterPro" id="IPR034393">
    <property type="entry name" value="TatSF1-like"/>
</dbReference>
<evidence type="ECO:0000259" key="5">
    <source>
        <dbReference type="PROSITE" id="PS50919"/>
    </source>
</evidence>
<feature type="compositionally biased region" description="Acidic residues" evidence="3">
    <location>
        <begin position="667"/>
        <end position="682"/>
    </location>
</feature>
<keyword evidence="2" id="KW-0694">RNA-binding</keyword>
<evidence type="ECO:0000256" key="3">
    <source>
        <dbReference type="SAM" id="MobiDB-lite"/>
    </source>
</evidence>
<dbReference type="InterPro" id="IPR016093">
    <property type="entry name" value="MIR_motif"/>
</dbReference>
<dbReference type="Gene3D" id="2.80.10.50">
    <property type="match status" value="1"/>
</dbReference>
<gene>
    <name evidence="6" type="primary">SDF2L1_2</name>
    <name evidence="6" type="ORF">FOZ60_009577</name>
</gene>
<dbReference type="InterPro" id="IPR035979">
    <property type="entry name" value="RBD_domain_sf"/>
</dbReference>
<dbReference type="InterPro" id="IPR000504">
    <property type="entry name" value="RRM_dom"/>
</dbReference>
<dbReference type="EMBL" id="JABANP010000388">
    <property type="protein sequence ID" value="KAF4683106.1"/>
    <property type="molecule type" value="Genomic_DNA"/>
</dbReference>
<feature type="compositionally biased region" description="Basic and acidic residues" evidence="3">
    <location>
        <begin position="649"/>
        <end position="666"/>
    </location>
</feature>
<dbReference type="GO" id="GO:0005684">
    <property type="term" value="C:U2-type spliceosomal complex"/>
    <property type="evidence" value="ECO:0007669"/>
    <property type="project" value="TreeGrafter"/>
</dbReference>
<feature type="compositionally biased region" description="Low complexity" evidence="3">
    <location>
        <begin position="621"/>
        <end position="638"/>
    </location>
</feature>
<accession>A0A7J6NH00</accession>
<feature type="domain" description="MIR" evidence="5">
    <location>
        <begin position="83"/>
        <end position="135"/>
    </location>
</feature>
<dbReference type="InterPro" id="IPR036300">
    <property type="entry name" value="MIR_dom_sf"/>
</dbReference>
<evidence type="ECO:0000313" key="7">
    <source>
        <dbReference type="Proteomes" id="UP000541610"/>
    </source>
</evidence>
<evidence type="ECO:0000259" key="4">
    <source>
        <dbReference type="PROSITE" id="PS50102"/>
    </source>
</evidence>
<evidence type="ECO:0000313" key="6">
    <source>
        <dbReference type="EMBL" id="KAF4683106.1"/>
    </source>
</evidence>
<feature type="region of interest" description="Disordered" evidence="3">
    <location>
        <begin position="316"/>
        <end position="341"/>
    </location>
</feature>
<dbReference type="PANTHER" id="PTHR15608">
    <property type="entry name" value="SPLICING FACTOR U2AF-ASSOCIATED PROTEIN 2"/>
    <property type="match status" value="1"/>
</dbReference>
<dbReference type="SMART" id="SM00472">
    <property type="entry name" value="MIR"/>
    <property type="match status" value="3"/>
</dbReference>
<dbReference type="Proteomes" id="UP000541610">
    <property type="component" value="Unassembled WGS sequence"/>
</dbReference>
<dbReference type="OrthoDB" id="5588846at2759"/>
<comment type="caution">
    <text evidence="6">The sequence shown here is derived from an EMBL/GenBank/DDBJ whole genome shotgun (WGS) entry which is preliminary data.</text>
</comment>
<reference evidence="6 7" key="1">
    <citation type="submission" date="2020-04" db="EMBL/GenBank/DDBJ databases">
        <title>Perkinsus olseni comparative genomics.</title>
        <authorList>
            <person name="Bogema D.R."/>
        </authorList>
    </citation>
    <scope>NUCLEOTIDE SEQUENCE [LARGE SCALE GENOMIC DNA]</scope>
    <source>
        <strain evidence="6">00978-12</strain>
    </source>
</reference>
<dbReference type="PANTHER" id="PTHR15608:SF0">
    <property type="entry name" value="HIV TAT-SPECIFIC FACTOR 1"/>
    <property type="match status" value="1"/>
</dbReference>
<dbReference type="PROSITE" id="PS50919">
    <property type="entry name" value="MIR"/>
    <property type="match status" value="1"/>
</dbReference>
<feature type="region of interest" description="Disordered" evidence="3">
    <location>
        <begin position="606"/>
        <end position="698"/>
    </location>
</feature>
<dbReference type="SUPFAM" id="SSF82109">
    <property type="entry name" value="MIR domain"/>
    <property type="match status" value="1"/>
</dbReference>
<proteinExistence type="predicted"/>
<sequence length="698" mass="77923">MDTIITCGSVVKLESLSTKDDDAVVHEHYYLRSSGISWGSGAGQQIVTVRKDDKQGSGDARSTNDAYWLVEGPSSSSSSCVSGDNIKCGSMIRLKHVSTNKYLHSHRDISNLSGQQEVTGYDGGDDGDDWIIDCITNTGVVDDDYWLYNTAISLRHRTTGKYLTSSSKYQYHEGNCPGCPIIGDREVACGSSSKDNEWKAKDLIQDMDTQVADDKIQEVEKQGEQQQQRQQQQRLPLDKIPSTEIRQCTSCITAQREGYCDLTYFWDRPNKVVVVVVVMWLLWDEYEVLCRNTGITEGLITNNKILRGGGRDIISTTGIQSNHDPTRQQQQKKKKKNNKDAAGAGAIYAGLWKARVKEENNSSIYISGLPDDSTVEELYDLFKLAGAIKRDLETGHYKIKIYGLNDDDDDNNNNNGSSWGIEEEEGEKKRVPTSSSSSSRRTGDALISYQSVESVPIAIDRYDDYKLREDCRIHVARASFDHYGDSTVKRDKVDNTPDDDDVANHLDNDTLKLMASMYTVQEANSDHAEEIYSAIKQDVQSEMCKFGEVKKVVVIEDSLDAYVCIKFKTMDEAQNAAAHLASNNLAIPSTSSTAVRRASDMFFHDGRDLKSRPIIPPPTPSNNSVAGSSSSSNDNTTSIYDDINTVTRVTDDKATEREKDWERFLEGDDDSSDDDDDDDDDEFIIHEEGEEDTLHPPE</sequence>
<dbReference type="InterPro" id="IPR012677">
    <property type="entry name" value="Nucleotide-bd_a/b_plait_sf"/>
</dbReference>
<feature type="compositionally biased region" description="Low complexity" evidence="3">
    <location>
        <begin position="224"/>
        <end position="233"/>
    </location>
</feature>
<feature type="region of interest" description="Disordered" evidence="3">
    <location>
        <begin position="402"/>
        <end position="443"/>
    </location>
</feature>
<feature type="compositionally biased region" description="Basic and acidic residues" evidence="3">
    <location>
        <begin position="683"/>
        <end position="698"/>
    </location>
</feature>
<dbReference type="AlphaFoldDB" id="A0A7J6NH00"/>
<evidence type="ECO:0000256" key="1">
    <source>
        <dbReference type="ARBA" id="ARBA00022737"/>
    </source>
</evidence>
<evidence type="ECO:0000256" key="2">
    <source>
        <dbReference type="PROSITE-ProRule" id="PRU00176"/>
    </source>
</evidence>
<dbReference type="SMART" id="SM00360">
    <property type="entry name" value="RRM"/>
    <property type="match status" value="1"/>
</dbReference>
<feature type="domain" description="RRM" evidence="4">
    <location>
        <begin position="362"/>
        <end position="480"/>
    </location>
</feature>
<dbReference type="GO" id="GO:0005686">
    <property type="term" value="C:U2 snRNP"/>
    <property type="evidence" value="ECO:0007669"/>
    <property type="project" value="TreeGrafter"/>
</dbReference>
<dbReference type="SUPFAM" id="SSF54928">
    <property type="entry name" value="RNA-binding domain, RBD"/>
    <property type="match status" value="2"/>
</dbReference>
<protein>
    <submittedName>
        <fullName evidence="6">Stromal cell-derived factor 2-like protein 1</fullName>
    </submittedName>
</protein>
<dbReference type="PROSITE" id="PS50102">
    <property type="entry name" value="RRM"/>
    <property type="match status" value="1"/>
</dbReference>
<feature type="region of interest" description="Disordered" evidence="3">
    <location>
        <begin position="217"/>
        <end position="236"/>
    </location>
</feature>